<proteinExistence type="inferred from homology"/>
<dbReference type="AlphaFoldDB" id="A0A3M7S1E3"/>
<accession>A0A3M7S1E3</accession>
<sequence length="901" mass="102385">MENTKFQNSNLPTVILVIGTRPEAVKCSPLISVLKSDHFKTKLDLVVLSTGQHREILKETLKSFNQSIDIDLNLMTANQDLSRFFQLAFTKTTDQFKKIKNIKLVVVQGDTTTALAASLAAAYLHIPVAHVEAGLRSYDMENPFPEEENRHIIDSISTLLFAPTAFAKKALQKESICDSNIFVTGNTGIDAFLLFQSKKKTLVSPILTELNNLKKNSKLKKIIILVTMHRRENYKNVESMCSAIKNIGTRYLDDVVVILPVHPNPNFRHKIKNFLKDLSNILLVEPIAYDSFPQILNASDIVLTDSGGIQEEASTLGKPIILMRDTTERPEGIYHGTIQLIGSDSAKIELAVQKLIEKISTTGLSHLKRDIFGDGKASQRIAGIIEQFLYKKLPLQNPQCSTKARQNLIAKEVFEKFSNSTKYELSKEDEEKNFLFDNNFKKNFQPYEIRKSQLKSETVPQKRLTMEEIFSLPSEYHISKKDEEQFSVTSVVSLYRRKGLAKRWINSLLKQTHSPKIIWLVYFASPISDDLDQEIGAIRKELNESGVKIPIYTNRGDMQLKYFGRFQLALQTKTNFVVVFDDDSIPQSRFIEACLHTINTQSYRGILGTKGTPFEENAFFGPISQSDTIVEVDVVGGSWFMRNEWVKLMFRDKMFSWETGEDWHLCVSARKYANVRCFVMPVNKADKATNGFSDDYLQVSHSGDTNGFVQNQRRFIRMQQNTRGDRHMNSYQNNEKNLLVFIEDKRDAINLILLLDKLIDKSIQIVLAVHNNDELGIKESDLKRVKVVKDFMIGRDYNSNVTLLSRSAESFYHFEMIVQQTQSTVLVVVGSSGNAATVGVVTAARLLQFPIINFSLSDQVKNIFINQIIKDLSSINLDSSDGFNLEGKTIKNFQDFLKAIY</sequence>
<evidence type="ECO:0000256" key="3">
    <source>
        <dbReference type="ARBA" id="ARBA00038858"/>
    </source>
</evidence>
<dbReference type="Gene3D" id="3.90.550.10">
    <property type="entry name" value="Spore Coat Polysaccharide Biosynthesis Protein SpsA, Chain A"/>
    <property type="match status" value="1"/>
</dbReference>
<gene>
    <name evidence="5" type="ORF">BpHYR1_011302</name>
</gene>
<reference evidence="5 6" key="1">
    <citation type="journal article" date="2018" name="Sci. Rep.">
        <title>Genomic signatures of local adaptation to the degree of environmental predictability in rotifers.</title>
        <authorList>
            <person name="Franch-Gras L."/>
            <person name="Hahn C."/>
            <person name="Garcia-Roger E.M."/>
            <person name="Carmona M.J."/>
            <person name="Serra M."/>
            <person name="Gomez A."/>
        </authorList>
    </citation>
    <scope>NUCLEOTIDE SEQUENCE [LARGE SCALE GENOMIC DNA]</scope>
    <source>
        <strain evidence="5">HYR1</strain>
    </source>
</reference>
<dbReference type="GO" id="GO:0008761">
    <property type="term" value="F:UDP-N-acetylglucosamine 2-epimerase activity"/>
    <property type="evidence" value="ECO:0007669"/>
    <property type="project" value="UniProtKB-EC"/>
</dbReference>
<organism evidence="5 6">
    <name type="scientific">Brachionus plicatilis</name>
    <name type="common">Marine rotifer</name>
    <name type="synonym">Brachionus muelleri</name>
    <dbReference type="NCBI Taxonomy" id="10195"/>
    <lineage>
        <taxon>Eukaryota</taxon>
        <taxon>Metazoa</taxon>
        <taxon>Spiralia</taxon>
        <taxon>Gnathifera</taxon>
        <taxon>Rotifera</taxon>
        <taxon>Eurotatoria</taxon>
        <taxon>Monogononta</taxon>
        <taxon>Pseudotrocha</taxon>
        <taxon>Ploima</taxon>
        <taxon>Brachionidae</taxon>
        <taxon>Brachionus</taxon>
    </lineage>
</organism>
<evidence type="ECO:0000313" key="6">
    <source>
        <dbReference type="Proteomes" id="UP000276133"/>
    </source>
</evidence>
<evidence type="ECO:0000313" key="5">
    <source>
        <dbReference type="EMBL" id="RNA29479.1"/>
    </source>
</evidence>
<dbReference type="PANTHER" id="PTHR43174:SF2">
    <property type="entry name" value="UDP-N-ACETYLGLUCOSAMINE 2-EPIMERASE"/>
    <property type="match status" value="1"/>
</dbReference>
<dbReference type="SUPFAM" id="SSF53448">
    <property type="entry name" value="Nucleotide-diphospho-sugar transferases"/>
    <property type="match status" value="1"/>
</dbReference>
<name>A0A3M7S1E3_BRAPC</name>
<keyword evidence="6" id="KW-1185">Reference proteome</keyword>
<keyword evidence="1 5" id="KW-0413">Isomerase</keyword>
<dbReference type="PANTHER" id="PTHR43174">
    <property type="entry name" value="UDP-N-ACETYLGLUCOSAMINE 2-EPIMERASE"/>
    <property type="match status" value="1"/>
</dbReference>
<dbReference type="InterPro" id="IPR029044">
    <property type="entry name" value="Nucleotide-diphossugar_trans"/>
</dbReference>
<evidence type="ECO:0000256" key="1">
    <source>
        <dbReference type="ARBA" id="ARBA00023235"/>
    </source>
</evidence>
<dbReference type="CDD" id="cd03786">
    <property type="entry name" value="GTB_UDP-GlcNAc_2-Epimerase"/>
    <property type="match status" value="1"/>
</dbReference>
<dbReference type="InterPro" id="IPR029767">
    <property type="entry name" value="WecB-like"/>
</dbReference>
<protein>
    <recommendedName>
        <fullName evidence="3">UDP-N-acetylglucosamine 2-epimerase (non-hydrolyzing)</fullName>
        <ecNumber evidence="3">5.1.3.14</ecNumber>
    </recommendedName>
</protein>
<dbReference type="InterPro" id="IPR003331">
    <property type="entry name" value="UDP_GlcNAc_Epimerase_2_dom"/>
</dbReference>
<evidence type="ECO:0000259" key="4">
    <source>
        <dbReference type="Pfam" id="PF02350"/>
    </source>
</evidence>
<comment type="caution">
    <text evidence="5">The sequence shown here is derived from an EMBL/GenBank/DDBJ whole genome shotgun (WGS) entry which is preliminary data.</text>
</comment>
<dbReference type="CDD" id="cd00761">
    <property type="entry name" value="Glyco_tranf_GTA_type"/>
    <property type="match status" value="1"/>
</dbReference>
<dbReference type="EMBL" id="REGN01002216">
    <property type="protein sequence ID" value="RNA29479.1"/>
    <property type="molecule type" value="Genomic_DNA"/>
</dbReference>
<dbReference type="Pfam" id="PF02350">
    <property type="entry name" value="Epimerase_2"/>
    <property type="match status" value="1"/>
</dbReference>
<dbReference type="Proteomes" id="UP000276133">
    <property type="component" value="Unassembled WGS sequence"/>
</dbReference>
<dbReference type="OrthoDB" id="449503at2759"/>
<dbReference type="Gene3D" id="3.40.50.2000">
    <property type="entry name" value="Glycogen Phosphorylase B"/>
    <property type="match status" value="2"/>
</dbReference>
<dbReference type="SUPFAM" id="SSF53756">
    <property type="entry name" value="UDP-Glycosyltransferase/glycogen phosphorylase"/>
    <property type="match status" value="1"/>
</dbReference>
<comment type="similarity">
    <text evidence="2">Belongs to the UDP-N-acetylglucosamine 2-epimerase family.</text>
</comment>
<dbReference type="NCBIfam" id="TIGR00236">
    <property type="entry name" value="wecB"/>
    <property type="match status" value="1"/>
</dbReference>
<evidence type="ECO:0000256" key="2">
    <source>
        <dbReference type="ARBA" id="ARBA00038209"/>
    </source>
</evidence>
<feature type="domain" description="UDP-N-acetylglucosamine 2-epimerase" evidence="4">
    <location>
        <begin position="41"/>
        <end position="386"/>
    </location>
</feature>
<dbReference type="EC" id="5.1.3.14" evidence="3"/>